<sequence>MKKLIICDCGSGKYKEFCCPTHTRVWSISVNNPNEHEEMKKKMTISSEFHMRYRGLFEFYGDDLISYKLQCLNRGSVRKMRIYNAKPVSLTIPPFLTTLRKL</sequence>
<keyword evidence="2" id="KW-1185">Reference proteome</keyword>
<dbReference type="EMBL" id="MLQR01000020">
    <property type="protein sequence ID" value="OIJ14408.1"/>
    <property type="molecule type" value="Genomic_DNA"/>
</dbReference>
<protein>
    <submittedName>
        <fullName evidence="1">Uncharacterized protein</fullName>
    </submittedName>
</protein>
<gene>
    <name evidence="1" type="ORF">BKP37_08680</name>
</gene>
<name>A0A1S2LPH2_9BACI</name>
<accession>A0A1S2LPH2</accession>
<comment type="caution">
    <text evidence="1">The sequence shown here is derived from an EMBL/GenBank/DDBJ whole genome shotgun (WGS) entry which is preliminary data.</text>
</comment>
<reference evidence="1 2" key="1">
    <citation type="submission" date="2016-10" db="EMBL/GenBank/DDBJ databases">
        <title>Draft genome sequences of four alkaliphilic bacteria belonging to the Anaerobacillus genus.</title>
        <authorList>
            <person name="Bassil N.M."/>
            <person name="Lloyd J.R."/>
        </authorList>
    </citation>
    <scope>NUCLEOTIDE SEQUENCE [LARGE SCALE GENOMIC DNA]</scope>
    <source>
        <strain evidence="1 2">DSM 18345</strain>
    </source>
</reference>
<evidence type="ECO:0000313" key="1">
    <source>
        <dbReference type="EMBL" id="OIJ14408.1"/>
    </source>
</evidence>
<dbReference type="Proteomes" id="UP000179524">
    <property type="component" value="Unassembled WGS sequence"/>
</dbReference>
<proteinExistence type="predicted"/>
<organism evidence="1 2">
    <name type="scientific">Anaerobacillus alkalilacustris</name>
    <dbReference type="NCBI Taxonomy" id="393763"/>
    <lineage>
        <taxon>Bacteria</taxon>
        <taxon>Bacillati</taxon>
        <taxon>Bacillota</taxon>
        <taxon>Bacilli</taxon>
        <taxon>Bacillales</taxon>
        <taxon>Bacillaceae</taxon>
        <taxon>Anaerobacillus</taxon>
    </lineage>
</organism>
<evidence type="ECO:0000313" key="2">
    <source>
        <dbReference type="Proteomes" id="UP000179524"/>
    </source>
</evidence>
<dbReference type="AlphaFoldDB" id="A0A1S2LPH2"/>